<reference evidence="3 4" key="1">
    <citation type="submission" date="2020-08" db="EMBL/GenBank/DDBJ databases">
        <title>Genomic Encyclopedia of Type Strains, Phase III (KMG-III): the genomes of soil and plant-associated and newly described type strains.</title>
        <authorList>
            <person name="Whitman W."/>
        </authorList>
    </citation>
    <scope>NUCLEOTIDE SEQUENCE [LARGE SCALE GENOMIC DNA]</scope>
    <source>
        <strain evidence="3 4">CECT 5862</strain>
    </source>
</reference>
<accession>A0A7W5B1K2</accession>
<dbReference type="RefSeq" id="WP_183602821.1">
    <property type="nucleotide sequence ID" value="NZ_JACHXK010000014.1"/>
</dbReference>
<keyword evidence="2" id="KW-0812">Transmembrane</keyword>
<evidence type="ECO:0000256" key="2">
    <source>
        <dbReference type="SAM" id="Phobius"/>
    </source>
</evidence>
<evidence type="ECO:0008006" key="5">
    <source>
        <dbReference type="Google" id="ProtNLM"/>
    </source>
</evidence>
<proteinExistence type="predicted"/>
<gene>
    <name evidence="3" type="ORF">FHS18_004804</name>
</gene>
<sequence>MADMDRKVQEQFRKEADEMLFSRMELSNRVKDNIRQQAAAEKVTRRSAFPKRWYMAAGALAVAVMFVAGYPLLEQAADPAPVRNEAGGGPSVNEGGTSTGTDLSALITTPLGSAEEAKTAFGSDLLLPGVTLEGYSLSEMVSVGMENEPVRDIIFTYVSGEKAVTFTASRMAAAFPQELFSKTQVSGAEGFVLEQETYTELFWTVDGVQYGISGPITGAEAMALAESLTK</sequence>
<protein>
    <recommendedName>
        <fullName evidence="5">DUF4367 domain-containing protein</fullName>
    </recommendedName>
</protein>
<dbReference type="AlphaFoldDB" id="A0A7W5B1K2"/>
<keyword evidence="2" id="KW-1133">Transmembrane helix</keyword>
<organism evidence="3 4">
    <name type="scientific">Paenibacillus phyllosphaerae</name>
    <dbReference type="NCBI Taxonomy" id="274593"/>
    <lineage>
        <taxon>Bacteria</taxon>
        <taxon>Bacillati</taxon>
        <taxon>Bacillota</taxon>
        <taxon>Bacilli</taxon>
        <taxon>Bacillales</taxon>
        <taxon>Paenibacillaceae</taxon>
        <taxon>Paenibacillus</taxon>
    </lineage>
</organism>
<feature type="region of interest" description="Disordered" evidence="1">
    <location>
        <begin position="81"/>
        <end position="102"/>
    </location>
</feature>
<evidence type="ECO:0000313" key="4">
    <source>
        <dbReference type="Proteomes" id="UP000570361"/>
    </source>
</evidence>
<keyword evidence="2" id="KW-0472">Membrane</keyword>
<keyword evidence="4" id="KW-1185">Reference proteome</keyword>
<evidence type="ECO:0000313" key="3">
    <source>
        <dbReference type="EMBL" id="MBB3112702.1"/>
    </source>
</evidence>
<comment type="caution">
    <text evidence="3">The sequence shown here is derived from an EMBL/GenBank/DDBJ whole genome shotgun (WGS) entry which is preliminary data.</text>
</comment>
<evidence type="ECO:0000256" key="1">
    <source>
        <dbReference type="SAM" id="MobiDB-lite"/>
    </source>
</evidence>
<feature type="transmembrane region" description="Helical" evidence="2">
    <location>
        <begin position="53"/>
        <end position="73"/>
    </location>
</feature>
<name>A0A7W5B1K2_9BACL</name>
<dbReference type="Proteomes" id="UP000570361">
    <property type="component" value="Unassembled WGS sequence"/>
</dbReference>
<dbReference type="EMBL" id="JACHXK010000014">
    <property type="protein sequence ID" value="MBB3112702.1"/>
    <property type="molecule type" value="Genomic_DNA"/>
</dbReference>